<proteinExistence type="inferred from homology"/>
<gene>
    <name evidence="13" type="primary">iscS_1</name>
    <name evidence="13" type="ORF">LuPra_00767</name>
</gene>
<dbReference type="RefSeq" id="WP_157898699.1">
    <property type="nucleotide sequence ID" value="NZ_CP015136.1"/>
</dbReference>
<keyword evidence="5" id="KW-0479">Metal-binding</keyword>
<feature type="domain" description="Aminotransferase class V" evidence="12">
    <location>
        <begin position="5"/>
        <end position="87"/>
    </location>
</feature>
<reference evidence="14" key="2">
    <citation type="submission" date="2016-04" db="EMBL/GenBank/DDBJ databases">
        <title>First Complete Genome Sequence of a Subdivision 6 Acidobacterium.</title>
        <authorList>
            <person name="Huang S."/>
            <person name="Vieira S."/>
            <person name="Bunk B."/>
            <person name="Riedel T."/>
            <person name="Sproeer C."/>
            <person name="Overmann J."/>
        </authorList>
    </citation>
    <scope>NUCLEOTIDE SEQUENCE [LARGE SCALE GENOMIC DNA]</scope>
    <source>
        <strain evidence="14">DSM 100886 HEG_-6_39</strain>
    </source>
</reference>
<keyword evidence="7" id="KW-0408">Iron</keyword>
<dbReference type="Proteomes" id="UP000076079">
    <property type="component" value="Chromosome"/>
</dbReference>
<evidence type="ECO:0000256" key="8">
    <source>
        <dbReference type="ARBA" id="ARBA00023014"/>
    </source>
</evidence>
<comment type="catalytic activity">
    <reaction evidence="9">
        <text>(sulfur carrier)-H + L-cysteine = (sulfur carrier)-SH + L-alanine</text>
        <dbReference type="Rhea" id="RHEA:43892"/>
        <dbReference type="Rhea" id="RHEA-COMP:14737"/>
        <dbReference type="Rhea" id="RHEA-COMP:14739"/>
        <dbReference type="ChEBI" id="CHEBI:29917"/>
        <dbReference type="ChEBI" id="CHEBI:35235"/>
        <dbReference type="ChEBI" id="CHEBI:57972"/>
        <dbReference type="ChEBI" id="CHEBI:64428"/>
        <dbReference type="EC" id="2.8.1.7"/>
    </reaction>
</comment>
<dbReference type="InterPro" id="IPR015424">
    <property type="entry name" value="PyrdxlP-dep_Trfase"/>
</dbReference>
<feature type="domain" description="Aminotransferase class V" evidence="12">
    <location>
        <begin position="141"/>
        <end position="416"/>
    </location>
</feature>
<comment type="cofactor">
    <cofactor evidence="1 10">
        <name>pyridoxal 5'-phosphate</name>
        <dbReference type="ChEBI" id="CHEBI:597326"/>
    </cofactor>
</comment>
<reference evidence="13 14" key="1">
    <citation type="journal article" date="2016" name="Genome Announc.">
        <title>First Complete Genome Sequence of a Subdivision 6 Acidobacterium Strain.</title>
        <authorList>
            <person name="Huang S."/>
            <person name="Vieira S."/>
            <person name="Bunk B."/>
            <person name="Riedel T."/>
            <person name="Sproer C."/>
            <person name="Overmann J."/>
        </authorList>
    </citation>
    <scope>NUCLEOTIDE SEQUENCE [LARGE SCALE GENOMIC DNA]</scope>
    <source>
        <strain evidence="14">DSM 100886 HEG_-6_39</strain>
    </source>
</reference>
<dbReference type="Gene3D" id="3.40.640.10">
    <property type="entry name" value="Type I PLP-dependent aspartate aminotransferase-like (Major domain)"/>
    <property type="match status" value="1"/>
</dbReference>
<dbReference type="PIRSF" id="PIRSF005572">
    <property type="entry name" value="NifS"/>
    <property type="match status" value="1"/>
</dbReference>
<evidence type="ECO:0000256" key="2">
    <source>
        <dbReference type="ARBA" id="ARBA00006490"/>
    </source>
</evidence>
<dbReference type="InterPro" id="IPR015421">
    <property type="entry name" value="PyrdxlP-dep_Trfase_major"/>
</dbReference>
<dbReference type="AlphaFoldDB" id="A0A143PIJ7"/>
<name>A0A143PIJ7_LUTPR</name>
<keyword evidence="6" id="KW-0663">Pyridoxal phosphate</keyword>
<dbReference type="EMBL" id="CP015136">
    <property type="protein sequence ID" value="AMY07594.1"/>
    <property type="molecule type" value="Genomic_DNA"/>
</dbReference>
<dbReference type="PANTHER" id="PTHR11601">
    <property type="entry name" value="CYSTEINE DESULFURYLASE FAMILY MEMBER"/>
    <property type="match status" value="1"/>
</dbReference>
<dbReference type="STRING" id="1855912.LuPra_00767"/>
<organism evidence="13 14">
    <name type="scientific">Luteitalea pratensis</name>
    <dbReference type="NCBI Taxonomy" id="1855912"/>
    <lineage>
        <taxon>Bacteria</taxon>
        <taxon>Pseudomonadati</taxon>
        <taxon>Acidobacteriota</taxon>
        <taxon>Vicinamibacteria</taxon>
        <taxon>Vicinamibacterales</taxon>
        <taxon>Vicinamibacteraceae</taxon>
        <taxon>Luteitalea</taxon>
    </lineage>
</organism>
<evidence type="ECO:0000313" key="14">
    <source>
        <dbReference type="Proteomes" id="UP000076079"/>
    </source>
</evidence>
<keyword evidence="4 13" id="KW-0808">Transferase</keyword>
<evidence type="ECO:0000256" key="4">
    <source>
        <dbReference type="ARBA" id="ARBA00022679"/>
    </source>
</evidence>
<dbReference type="KEGG" id="abac:LuPra_00767"/>
<dbReference type="SUPFAM" id="SSF53383">
    <property type="entry name" value="PLP-dependent transferases"/>
    <property type="match status" value="1"/>
</dbReference>
<evidence type="ECO:0000256" key="3">
    <source>
        <dbReference type="ARBA" id="ARBA00012239"/>
    </source>
</evidence>
<dbReference type="Gene3D" id="3.90.1150.10">
    <property type="entry name" value="Aspartate Aminotransferase, domain 1"/>
    <property type="match status" value="1"/>
</dbReference>
<accession>A0A143PIJ7</accession>
<dbReference type="InterPro" id="IPR016454">
    <property type="entry name" value="Cysteine_dSase"/>
</dbReference>
<evidence type="ECO:0000313" key="13">
    <source>
        <dbReference type="EMBL" id="AMY07594.1"/>
    </source>
</evidence>
<dbReference type="OrthoDB" id="9808002at2"/>
<sequence>MSRLYFDAHATTPCDPQVVDAMLPFFSGQFGNAASLQHAYGWEAQQAVESARQHVADLVGARLRDVIFTSGATEANNLALCGVIDAVRAAGGRPRSATPDSRLGTPEPADGGGRPHGPRSESGPYRTPDPIPDSPVPSRDPHVLTVVTEHPAVLEPCADLESQGVRVTRVPVRPDGLVDVPGMAEAITPGTTVVSVMAGNNEIGVIQPLADIARLAHAAGAWFHTDASQAAGLVAIDMAAMGIDLLSCTAHKIYGPKGVGALVVRRASKVAIAPRQRGGGHERGLRSGTLNVPGIVGFGEAARLARARRLTDAARLATLRDRLWGRLQSALQDVHLRGAEQPRLPHNLNVGFDGLTGRDLVLGLTDVAVSPGAACASTSAEPSHVLMALGLSEPEARSSLRFGLLRTTTEAEVDELADRVIRLASALRSQRAAAR</sequence>
<keyword evidence="14" id="KW-1185">Reference proteome</keyword>
<comment type="similarity">
    <text evidence="2">Belongs to the class-V pyridoxal-phosphate-dependent aminotransferase family. NifS/IscS subfamily.</text>
</comment>
<keyword evidence="8" id="KW-0411">Iron-sulfur</keyword>
<evidence type="ECO:0000256" key="9">
    <source>
        <dbReference type="ARBA" id="ARBA00050776"/>
    </source>
</evidence>
<feature type="region of interest" description="Disordered" evidence="11">
    <location>
        <begin position="91"/>
        <end position="141"/>
    </location>
</feature>
<protein>
    <recommendedName>
        <fullName evidence="3">cysteine desulfurase</fullName>
        <ecNumber evidence="3">2.8.1.7</ecNumber>
    </recommendedName>
</protein>
<evidence type="ECO:0000256" key="6">
    <source>
        <dbReference type="ARBA" id="ARBA00022898"/>
    </source>
</evidence>
<evidence type="ECO:0000259" key="12">
    <source>
        <dbReference type="Pfam" id="PF00266"/>
    </source>
</evidence>
<dbReference type="InterPro" id="IPR000192">
    <property type="entry name" value="Aminotrans_V_dom"/>
</dbReference>
<evidence type="ECO:0000256" key="5">
    <source>
        <dbReference type="ARBA" id="ARBA00022723"/>
    </source>
</evidence>
<evidence type="ECO:0000256" key="7">
    <source>
        <dbReference type="ARBA" id="ARBA00023004"/>
    </source>
</evidence>
<dbReference type="EC" id="2.8.1.7" evidence="3"/>
<dbReference type="PANTHER" id="PTHR11601:SF34">
    <property type="entry name" value="CYSTEINE DESULFURASE"/>
    <property type="match status" value="1"/>
</dbReference>
<evidence type="ECO:0000256" key="1">
    <source>
        <dbReference type="ARBA" id="ARBA00001933"/>
    </source>
</evidence>
<dbReference type="InterPro" id="IPR020578">
    <property type="entry name" value="Aminotrans_V_PyrdxlP_BS"/>
</dbReference>
<dbReference type="Pfam" id="PF00266">
    <property type="entry name" value="Aminotran_5"/>
    <property type="match status" value="2"/>
</dbReference>
<dbReference type="GO" id="GO:0051536">
    <property type="term" value="F:iron-sulfur cluster binding"/>
    <property type="evidence" value="ECO:0007669"/>
    <property type="project" value="UniProtKB-KW"/>
</dbReference>
<dbReference type="PATRIC" id="fig|1813736.3.peg.802"/>
<dbReference type="InterPro" id="IPR015422">
    <property type="entry name" value="PyrdxlP-dep_Trfase_small"/>
</dbReference>
<evidence type="ECO:0000256" key="10">
    <source>
        <dbReference type="RuleBase" id="RU004504"/>
    </source>
</evidence>
<evidence type="ECO:0000256" key="11">
    <source>
        <dbReference type="SAM" id="MobiDB-lite"/>
    </source>
</evidence>
<dbReference type="GO" id="GO:0031071">
    <property type="term" value="F:cysteine desulfurase activity"/>
    <property type="evidence" value="ECO:0007669"/>
    <property type="project" value="UniProtKB-EC"/>
</dbReference>
<dbReference type="GO" id="GO:0046872">
    <property type="term" value="F:metal ion binding"/>
    <property type="evidence" value="ECO:0007669"/>
    <property type="project" value="UniProtKB-KW"/>
</dbReference>
<dbReference type="PROSITE" id="PS00595">
    <property type="entry name" value="AA_TRANSFER_CLASS_5"/>
    <property type="match status" value="1"/>
</dbReference>